<proteinExistence type="predicted"/>
<evidence type="ECO:0000313" key="2">
    <source>
        <dbReference type="Proteomes" id="UP000019141"/>
    </source>
</evidence>
<reference evidence="1 2" key="1">
    <citation type="journal article" date="2014" name="Nature">
        <title>An environmental bacterial taxon with a large and distinct metabolic repertoire.</title>
        <authorList>
            <person name="Wilson M.C."/>
            <person name="Mori T."/>
            <person name="Ruckert C."/>
            <person name="Uria A.R."/>
            <person name="Helf M.J."/>
            <person name="Takada K."/>
            <person name="Gernert C."/>
            <person name="Steffens U.A."/>
            <person name="Heycke N."/>
            <person name="Schmitt S."/>
            <person name="Rinke C."/>
            <person name="Helfrich E.J."/>
            <person name="Brachmann A.O."/>
            <person name="Gurgui C."/>
            <person name="Wakimoto T."/>
            <person name="Kracht M."/>
            <person name="Crusemann M."/>
            <person name="Hentschel U."/>
            <person name="Abe I."/>
            <person name="Matsunaga S."/>
            <person name="Kalinowski J."/>
            <person name="Takeyama H."/>
            <person name="Piel J."/>
        </authorList>
    </citation>
    <scope>NUCLEOTIDE SEQUENCE [LARGE SCALE GENOMIC DNA]</scope>
    <source>
        <strain evidence="2">TSY1</strain>
    </source>
</reference>
<evidence type="ECO:0000313" key="1">
    <source>
        <dbReference type="EMBL" id="ETW96222.1"/>
    </source>
</evidence>
<dbReference type="Proteomes" id="UP000019141">
    <property type="component" value="Unassembled WGS sequence"/>
</dbReference>
<dbReference type="HOGENOM" id="CLU_175653_3_0_7"/>
<sequence>MRPEYDFSQGERGKFYQPDAQFYLPVYLEEEVLNYLRERAQSKGVDLNDFVNDILKKDIALIESVK</sequence>
<dbReference type="EMBL" id="AZHW01000820">
    <property type="protein sequence ID" value="ETW96222.1"/>
    <property type="molecule type" value="Genomic_DNA"/>
</dbReference>
<gene>
    <name evidence="1" type="ORF">ETSY1_27530</name>
</gene>
<organism evidence="1 2">
    <name type="scientific">Entotheonella factor</name>
    <dbReference type="NCBI Taxonomy" id="1429438"/>
    <lineage>
        <taxon>Bacteria</taxon>
        <taxon>Pseudomonadati</taxon>
        <taxon>Nitrospinota/Tectimicrobiota group</taxon>
        <taxon>Candidatus Tectimicrobiota</taxon>
        <taxon>Candidatus Entotheonellia</taxon>
        <taxon>Candidatus Entotheonellales</taxon>
        <taxon>Candidatus Entotheonellaceae</taxon>
        <taxon>Candidatus Entotheonella</taxon>
    </lineage>
</organism>
<protein>
    <recommendedName>
        <fullName evidence="3">CopG family transcriptional regulator</fullName>
    </recommendedName>
</protein>
<keyword evidence="2" id="KW-1185">Reference proteome</keyword>
<dbReference type="AlphaFoldDB" id="W4LE01"/>
<name>W4LE01_ENTF1</name>
<accession>W4LE01</accession>
<comment type="caution">
    <text evidence="1">The sequence shown here is derived from an EMBL/GenBank/DDBJ whole genome shotgun (WGS) entry which is preliminary data.</text>
</comment>
<evidence type="ECO:0008006" key="3">
    <source>
        <dbReference type="Google" id="ProtNLM"/>
    </source>
</evidence>